<proteinExistence type="predicted"/>
<comment type="caution">
    <text evidence="1">The sequence shown here is derived from an EMBL/GenBank/DDBJ whole genome shotgun (WGS) entry which is preliminary data.</text>
</comment>
<reference evidence="1" key="1">
    <citation type="journal article" date="2014" name="Int. J. Syst. Evol. Microbiol.">
        <title>Complete genome sequence of Corynebacterium casei LMG S-19264T (=DSM 44701T), isolated from a smear-ripened cheese.</title>
        <authorList>
            <consortium name="US DOE Joint Genome Institute (JGI-PGF)"/>
            <person name="Walter F."/>
            <person name="Albersmeier A."/>
            <person name="Kalinowski J."/>
            <person name="Ruckert C."/>
        </authorList>
    </citation>
    <scope>NUCLEOTIDE SEQUENCE</scope>
    <source>
        <strain evidence="1">CCM 8606</strain>
    </source>
</reference>
<evidence type="ECO:0000313" key="2">
    <source>
        <dbReference type="Proteomes" id="UP000619536"/>
    </source>
</evidence>
<protein>
    <submittedName>
        <fullName evidence="1">Uncharacterized protein</fullName>
    </submittedName>
</protein>
<dbReference type="RefSeq" id="WP_188354516.1">
    <property type="nucleotide sequence ID" value="NZ_BMDH01000001.1"/>
</dbReference>
<name>A0A8J3F135_9BIFI</name>
<evidence type="ECO:0000313" key="1">
    <source>
        <dbReference type="EMBL" id="GGI12936.1"/>
    </source>
</evidence>
<dbReference type="EMBL" id="BMDH01000001">
    <property type="protein sequence ID" value="GGI12936.1"/>
    <property type="molecule type" value="Genomic_DNA"/>
</dbReference>
<organism evidence="1 2">
    <name type="scientific">Galliscardovia ingluviei</name>
    <dbReference type="NCBI Taxonomy" id="1769422"/>
    <lineage>
        <taxon>Bacteria</taxon>
        <taxon>Bacillati</taxon>
        <taxon>Actinomycetota</taxon>
        <taxon>Actinomycetes</taxon>
        <taxon>Bifidobacteriales</taxon>
        <taxon>Bifidobacteriaceae</taxon>
        <taxon>Galliscardovia</taxon>
    </lineage>
</organism>
<dbReference type="Proteomes" id="UP000619536">
    <property type="component" value="Unassembled WGS sequence"/>
</dbReference>
<sequence length="108" mass="12789">MAGLIKDNFDEEVLIELSWIMNVIDEIAEKYGIETYETILIKYRVQPEEEQCIDKFIALHVNELESLSIIEIQKEIASYYFALTKRQWHVADDVVEKLIKIRKDELLN</sequence>
<gene>
    <name evidence="1" type="ORF">GCM10007377_03450</name>
</gene>
<keyword evidence="2" id="KW-1185">Reference proteome</keyword>
<reference evidence="1" key="2">
    <citation type="submission" date="2020-09" db="EMBL/GenBank/DDBJ databases">
        <authorList>
            <person name="Sun Q."/>
            <person name="Sedlacek I."/>
        </authorList>
    </citation>
    <scope>NUCLEOTIDE SEQUENCE</scope>
    <source>
        <strain evidence="1">CCM 8606</strain>
    </source>
</reference>
<accession>A0A8J3F135</accession>
<dbReference type="AlphaFoldDB" id="A0A8J3F135"/>